<keyword evidence="4" id="KW-0378">Hydrolase</keyword>
<keyword evidence="8" id="KW-1185">Reference proteome</keyword>
<dbReference type="EMBL" id="BMJH01000002">
    <property type="protein sequence ID" value="GGC69571.1"/>
    <property type="molecule type" value="Genomic_DNA"/>
</dbReference>
<comment type="cofactor">
    <cofactor evidence="6">
        <name>Mg(2+)</name>
        <dbReference type="ChEBI" id="CHEBI:18420"/>
    </cofactor>
</comment>
<dbReference type="Pfam" id="PF00459">
    <property type="entry name" value="Inositol_P"/>
    <property type="match status" value="1"/>
</dbReference>
<evidence type="ECO:0000256" key="2">
    <source>
        <dbReference type="ARBA" id="ARBA00013106"/>
    </source>
</evidence>
<keyword evidence="3 6" id="KW-0479">Metal-binding</keyword>
<sequence>MAALDDKQLMELVVVASAILDDASSVFTSGRRAPQAVRKGDRDFATEIDLSLEREITAALIAQTGIGVHGEEFGGQSISEGLVWVLDPVDGTLNYSAGLPYAAILLALLDDGIPVAGLTWLPIFGERMTATAGGPVLRNGLALPALSKRSLANSIIGVGSFNLASTRGFTGQYRLDVIGEISRQSSRIRMLGATGADFAYVATGALGGALSFGHHVWDHAAGAALVAAAGGEVTDLSGRPWTVHSRSMLAAAPGVHAELLDVIHSVTAA</sequence>
<feature type="binding site" evidence="6">
    <location>
        <position position="218"/>
    </location>
    <ligand>
        <name>Mg(2+)</name>
        <dbReference type="ChEBI" id="CHEBI:18420"/>
        <label>1</label>
        <note>catalytic</note>
    </ligand>
</feature>
<dbReference type="PROSITE" id="PS00629">
    <property type="entry name" value="IMP_1"/>
    <property type="match status" value="1"/>
</dbReference>
<dbReference type="GO" id="GO:0007165">
    <property type="term" value="P:signal transduction"/>
    <property type="evidence" value="ECO:0007669"/>
    <property type="project" value="TreeGrafter"/>
</dbReference>
<dbReference type="Proteomes" id="UP000641514">
    <property type="component" value="Unassembled WGS sequence"/>
</dbReference>
<name>A0A916UDB9_9ACTN</name>
<dbReference type="SUPFAM" id="SSF56655">
    <property type="entry name" value="Carbohydrate phosphatase"/>
    <property type="match status" value="1"/>
</dbReference>
<protein>
    <recommendedName>
        <fullName evidence="2">inositol-phosphate phosphatase</fullName>
        <ecNumber evidence="2">3.1.3.25</ecNumber>
    </recommendedName>
</protein>
<gene>
    <name evidence="7" type="primary">impA</name>
    <name evidence="7" type="ORF">GCM10011410_22990</name>
</gene>
<feature type="binding site" evidence="6">
    <location>
        <position position="71"/>
    </location>
    <ligand>
        <name>Mg(2+)</name>
        <dbReference type="ChEBI" id="CHEBI:18420"/>
        <label>1</label>
        <note>catalytic</note>
    </ligand>
</feature>
<evidence type="ECO:0000313" key="7">
    <source>
        <dbReference type="EMBL" id="GGC69571.1"/>
    </source>
</evidence>
<feature type="binding site" evidence="6">
    <location>
        <position position="87"/>
    </location>
    <ligand>
        <name>Mg(2+)</name>
        <dbReference type="ChEBI" id="CHEBI:18420"/>
        <label>1</label>
        <note>catalytic</note>
    </ligand>
</feature>
<dbReference type="InterPro" id="IPR000760">
    <property type="entry name" value="Inositol_monophosphatase-like"/>
</dbReference>
<dbReference type="PANTHER" id="PTHR20854">
    <property type="entry name" value="INOSITOL MONOPHOSPHATASE"/>
    <property type="match status" value="1"/>
</dbReference>
<dbReference type="GO" id="GO:0046854">
    <property type="term" value="P:phosphatidylinositol phosphate biosynthetic process"/>
    <property type="evidence" value="ECO:0007669"/>
    <property type="project" value="InterPro"/>
</dbReference>
<reference evidence="7" key="2">
    <citation type="submission" date="2020-09" db="EMBL/GenBank/DDBJ databases">
        <authorList>
            <person name="Sun Q."/>
            <person name="Zhou Y."/>
        </authorList>
    </citation>
    <scope>NUCLEOTIDE SEQUENCE</scope>
    <source>
        <strain evidence="7">CGMCC 1.15478</strain>
    </source>
</reference>
<dbReference type="Gene3D" id="3.40.190.80">
    <property type="match status" value="1"/>
</dbReference>
<proteinExistence type="predicted"/>
<evidence type="ECO:0000256" key="4">
    <source>
        <dbReference type="ARBA" id="ARBA00022801"/>
    </source>
</evidence>
<dbReference type="GO" id="GO:0046872">
    <property type="term" value="F:metal ion binding"/>
    <property type="evidence" value="ECO:0007669"/>
    <property type="project" value="UniProtKB-KW"/>
</dbReference>
<keyword evidence="5 6" id="KW-0460">Magnesium</keyword>
<dbReference type="PROSITE" id="PS00630">
    <property type="entry name" value="IMP_2"/>
    <property type="match status" value="1"/>
</dbReference>
<dbReference type="Gene3D" id="3.30.540.10">
    <property type="entry name" value="Fructose-1,6-Bisphosphatase, subunit A, domain 1"/>
    <property type="match status" value="1"/>
</dbReference>
<evidence type="ECO:0000256" key="6">
    <source>
        <dbReference type="PIRSR" id="PIRSR600760-2"/>
    </source>
</evidence>
<reference evidence="7" key="1">
    <citation type="journal article" date="2014" name="Int. J. Syst. Evol. Microbiol.">
        <title>Complete genome sequence of Corynebacterium casei LMG S-19264T (=DSM 44701T), isolated from a smear-ripened cheese.</title>
        <authorList>
            <consortium name="US DOE Joint Genome Institute (JGI-PGF)"/>
            <person name="Walter F."/>
            <person name="Albersmeier A."/>
            <person name="Kalinowski J."/>
            <person name="Ruckert C."/>
        </authorList>
    </citation>
    <scope>NUCLEOTIDE SEQUENCE</scope>
    <source>
        <strain evidence="7">CGMCC 1.15478</strain>
    </source>
</reference>
<dbReference type="GO" id="GO:0006020">
    <property type="term" value="P:inositol metabolic process"/>
    <property type="evidence" value="ECO:0007669"/>
    <property type="project" value="TreeGrafter"/>
</dbReference>
<evidence type="ECO:0000313" key="8">
    <source>
        <dbReference type="Proteomes" id="UP000641514"/>
    </source>
</evidence>
<dbReference type="PRINTS" id="PR00377">
    <property type="entry name" value="IMPHPHTASES"/>
</dbReference>
<accession>A0A916UDB9</accession>
<evidence type="ECO:0000256" key="5">
    <source>
        <dbReference type="ARBA" id="ARBA00022842"/>
    </source>
</evidence>
<dbReference type="GO" id="GO:0008934">
    <property type="term" value="F:inositol monophosphate 1-phosphatase activity"/>
    <property type="evidence" value="ECO:0007669"/>
    <property type="project" value="TreeGrafter"/>
</dbReference>
<evidence type="ECO:0000256" key="1">
    <source>
        <dbReference type="ARBA" id="ARBA00001033"/>
    </source>
</evidence>
<organism evidence="7 8">
    <name type="scientific">Hoyosella rhizosphaerae</name>
    <dbReference type="NCBI Taxonomy" id="1755582"/>
    <lineage>
        <taxon>Bacteria</taxon>
        <taxon>Bacillati</taxon>
        <taxon>Actinomycetota</taxon>
        <taxon>Actinomycetes</taxon>
        <taxon>Mycobacteriales</taxon>
        <taxon>Hoyosellaceae</taxon>
        <taxon>Hoyosella</taxon>
    </lineage>
</organism>
<dbReference type="InterPro" id="IPR020583">
    <property type="entry name" value="Inositol_monoP_metal-BS"/>
</dbReference>
<dbReference type="CDD" id="cd01637">
    <property type="entry name" value="IMPase_like"/>
    <property type="match status" value="1"/>
</dbReference>
<comment type="caution">
    <text evidence="7">The sequence shown here is derived from an EMBL/GenBank/DDBJ whole genome shotgun (WGS) entry which is preliminary data.</text>
</comment>
<feature type="binding site" evidence="6">
    <location>
        <position position="90"/>
    </location>
    <ligand>
        <name>Mg(2+)</name>
        <dbReference type="ChEBI" id="CHEBI:18420"/>
        <label>2</label>
    </ligand>
</feature>
<evidence type="ECO:0000256" key="3">
    <source>
        <dbReference type="ARBA" id="ARBA00022723"/>
    </source>
</evidence>
<dbReference type="PANTHER" id="PTHR20854:SF4">
    <property type="entry name" value="INOSITOL-1-MONOPHOSPHATASE-RELATED"/>
    <property type="match status" value="1"/>
</dbReference>
<dbReference type="InterPro" id="IPR020550">
    <property type="entry name" value="Inositol_monophosphatase_CS"/>
</dbReference>
<comment type="catalytic activity">
    <reaction evidence="1">
        <text>a myo-inositol phosphate + H2O = myo-inositol + phosphate</text>
        <dbReference type="Rhea" id="RHEA:24056"/>
        <dbReference type="ChEBI" id="CHEBI:15377"/>
        <dbReference type="ChEBI" id="CHEBI:17268"/>
        <dbReference type="ChEBI" id="CHEBI:43474"/>
        <dbReference type="ChEBI" id="CHEBI:84139"/>
        <dbReference type="EC" id="3.1.3.25"/>
    </reaction>
</comment>
<dbReference type="EC" id="3.1.3.25" evidence="2"/>
<dbReference type="AlphaFoldDB" id="A0A916UDB9"/>